<evidence type="ECO:0000313" key="11">
    <source>
        <dbReference type="EMBL" id="EIE20262.1"/>
    </source>
</evidence>
<dbReference type="RefSeq" id="XP_005644806.1">
    <property type="nucleotide sequence ID" value="XM_005644749.1"/>
</dbReference>
<name>I0YPE3_COCSC</name>
<dbReference type="Pfam" id="PF00425">
    <property type="entry name" value="Chorismate_bind"/>
    <property type="match status" value="1"/>
</dbReference>
<evidence type="ECO:0000256" key="4">
    <source>
        <dbReference type="ARBA" id="ARBA00012266"/>
    </source>
</evidence>
<evidence type="ECO:0000256" key="3">
    <source>
        <dbReference type="ARBA" id="ARBA00011653"/>
    </source>
</evidence>
<dbReference type="GO" id="GO:0000162">
    <property type="term" value="P:L-tryptophan biosynthetic process"/>
    <property type="evidence" value="ECO:0007669"/>
    <property type="project" value="UniProtKB-UniPathway"/>
</dbReference>
<dbReference type="UniPathway" id="UPA00035">
    <property type="reaction ID" value="UER00040"/>
</dbReference>
<keyword evidence="7" id="KW-0057">Aromatic amino acid biosynthesis</keyword>
<dbReference type="InterPro" id="IPR019999">
    <property type="entry name" value="Anth_synth_I-like"/>
</dbReference>
<dbReference type="GeneID" id="17038238"/>
<evidence type="ECO:0000256" key="1">
    <source>
        <dbReference type="ARBA" id="ARBA00004873"/>
    </source>
</evidence>
<dbReference type="EMBL" id="AGSI01000016">
    <property type="protein sequence ID" value="EIE20262.1"/>
    <property type="molecule type" value="Genomic_DNA"/>
</dbReference>
<evidence type="ECO:0000256" key="8">
    <source>
        <dbReference type="ARBA" id="ARBA00023239"/>
    </source>
</evidence>
<comment type="caution">
    <text evidence="11">The sequence shown here is derived from an EMBL/GenBank/DDBJ whole genome shotgun (WGS) entry which is preliminary data.</text>
</comment>
<dbReference type="Pfam" id="PF04715">
    <property type="entry name" value="Anth_synt_I_N"/>
    <property type="match status" value="1"/>
</dbReference>
<dbReference type="PANTHER" id="PTHR11236:SF9">
    <property type="entry name" value="ANTHRANILATE SYNTHASE COMPONENT 1"/>
    <property type="match status" value="1"/>
</dbReference>
<reference evidence="11 12" key="1">
    <citation type="journal article" date="2012" name="Genome Biol.">
        <title>The genome of the polar eukaryotic microalga coccomyxa subellipsoidea reveals traits of cold adaptation.</title>
        <authorList>
            <person name="Blanc G."/>
            <person name="Agarkova I."/>
            <person name="Grimwood J."/>
            <person name="Kuo A."/>
            <person name="Brueggeman A."/>
            <person name="Dunigan D."/>
            <person name="Gurnon J."/>
            <person name="Ladunga I."/>
            <person name="Lindquist E."/>
            <person name="Lucas S."/>
            <person name="Pangilinan J."/>
            <person name="Proschold T."/>
            <person name="Salamov A."/>
            <person name="Schmutz J."/>
            <person name="Weeks D."/>
            <person name="Yamada T."/>
            <person name="Claverie J.M."/>
            <person name="Grigoriev I."/>
            <person name="Van Etten J."/>
            <person name="Lomsadze A."/>
            <person name="Borodovsky M."/>
        </authorList>
    </citation>
    <scope>NUCLEOTIDE SEQUENCE [LARGE SCALE GENOMIC DNA]</scope>
    <source>
        <strain evidence="11 12">C-169</strain>
    </source>
</reference>
<dbReference type="Gene3D" id="3.60.120.10">
    <property type="entry name" value="Anthranilate synthase"/>
    <property type="match status" value="1"/>
</dbReference>
<dbReference type="InterPro" id="IPR015890">
    <property type="entry name" value="Chorismate_C"/>
</dbReference>
<dbReference type="FunFam" id="3.60.120.10:FF:000003">
    <property type="entry name" value="Anthranilate synthase component 1"/>
    <property type="match status" value="1"/>
</dbReference>
<sequence length="589" mass="63078">MGSAGASAGADSSACPFMCTASGLLAASGLLSASDVAGASASPMAASAAGLLSALGALSGSLASFWNMVLGNLVPLFERIFADQLTPVTAYRCLVAEDDREAPSFLFESVVNGTQTGRYSFVGAQPAMEVVARGHSVTVIDHASQQRSTRIEDDPMEVAVRLSADWRPVPTDGLPAVFTGGWVGYCGYDTVRYVYSGKLPFESAPKDEDGLLDLHLALYNNIIVFDHATKLAYCVAWVHMGAHAGVPEAYLAGKRALAAMTDRISPLRTPNLPLGKATLSLTRQPKPPATSNMSREQYIACVDEVKEHIQAGDIFQLVLSHRFKRRTFADPFEVYRALRVVNPSPYMIYLQARGCILVASSPEILCHVSEDRVVTNRPLAGTRRRGKTPDEDEALEGELLSDEKECAEHVMLVDLGRNDVGKVSEAGSVRVEKLMEVERYSHVMHISSTVTGHLQPQLNAWDALRAALPAGTVSGAPKVRAMQIIDELECAKRGPYGGGIGHVSFTGGMDMALALRTMVIPTAATDTLYDYGVDKSRREWVIHVQAGAGLVADSVPAAEYEETVNKAAGLGRAIDLAEQAFLQAPAEGR</sequence>
<keyword evidence="5" id="KW-0028">Amino-acid biosynthesis</keyword>
<evidence type="ECO:0000259" key="9">
    <source>
        <dbReference type="Pfam" id="PF00425"/>
    </source>
</evidence>
<evidence type="ECO:0000256" key="5">
    <source>
        <dbReference type="ARBA" id="ARBA00022605"/>
    </source>
</evidence>
<feature type="domain" description="Chorismate-utilising enzyme C-terminal" evidence="9">
    <location>
        <begin position="295"/>
        <end position="566"/>
    </location>
</feature>
<dbReference type="InterPro" id="IPR006805">
    <property type="entry name" value="Anth_synth_I_N"/>
</dbReference>
<dbReference type="SUPFAM" id="SSF56322">
    <property type="entry name" value="ADC synthase"/>
    <property type="match status" value="1"/>
</dbReference>
<accession>I0YPE3</accession>
<gene>
    <name evidence="11" type="ORF">COCSUDRAFT_54444</name>
</gene>
<dbReference type="PANTHER" id="PTHR11236">
    <property type="entry name" value="AMINOBENZOATE/ANTHRANILATE SYNTHASE"/>
    <property type="match status" value="1"/>
</dbReference>
<feature type="domain" description="Anthranilate synthase component I N-terminal" evidence="10">
    <location>
        <begin position="83"/>
        <end position="230"/>
    </location>
</feature>
<comment type="subunit">
    <text evidence="3">Heterotetramer consisting of two non-identical subunits: a beta subunit and a large alpha subunit.</text>
</comment>
<evidence type="ECO:0000256" key="6">
    <source>
        <dbReference type="ARBA" id="ARBA00022822"/>
    </source>
</evidence>
<evidence type="ECO:0000256" key="2">
    <source>
        <dbReference type="ARBA" id="ARBA00009562"/>
    </source>
</evidence>
<evidence type="ECO:0000256" key="7">
    <source>
        <dbReference type="ARBA" id="ARBA00023141"/>
    </source>
</evidence>
<dbReference type="AlphaFoldDB" id="I0YPE3"/>
<keyword evidence="6" id="KW-0822">Tryptophan biosynthesis</keyword>
<dbReference type="EC" id="4.1.3.27" evidence="4"/>
<dbReference type="InterPro" id="IPR005256">
    <property type="entry name" value="Anth_synth_I_PabB"/>
</dbReference>
<organism evidence="11 12">
    <name type="scientific">Coccomyxa subellipsoidea (strain C-169)</name>
    <name type="common">Green microalga</name>
    <dbReference type="NCBI Taxonomy" id="574566"/>
    <lineage>
        <taxon>Eukaryota</taxon>
        <taxon>Viridiplantae</taxon>
        <taxon>Chlorophyta</taxon>
        <taxon>core chlorophytes</taxon>
        <taxon>Trebouxiophyceae</taxon>
        <taxon>Trebouxiophyceae incertae sedis</taxon>
        <taxon>Coccomyxaceae</taxon>
        <taxon>Coccomyxa</taxon>
        <taxon>Coccomyxa subellipsoidea</taxon>
    </lineage>
</organism>
<dbReference type="InterPro" id="IPR005801">
    <property type="entry name" value="ADC_synthase"/>
</dbReference>
<keyword evidence="12" id="KW-1185">Reference proteome</keyword>
<dbReference type="eggNOG" id="KOG1223">
    <property type="taxonomic scope" value="Eukaryota"/>
</dbReference>
<dbReference type="GO" id="GO:0004049">
    <property type="term" value="F:anthranilate synthase activity"/>
    <property type="evidence" value="ECO:0007669"/>
    <property type="project" value="UniProtKB-EC"/>
</dbReference>
<proteinExistence type="inferred from homology"/>
<dbReference type="PRINTS" id="PR00095">
    <property type="entry name" value="ANTSNTHASEI"/>
</dbReference>
<keyword evidence="8" id="KW-0456">Lyase</keyword>
<dbReference type="OrthoDB" id="1865897at2759"/>
<dbReference type="KEGG" id="csl:COCSUDRAFT_54444"/>
<comment type="similarity">
    <text evidence="2">Belongs to the anthranilate synthase component I family.</text>
</comment>
<evidence type="ECO:0000259" key="10">
    <source>
        <dbReference type="Pfam" id="PF04715"/>
    </source>
</evidence>
<evidence type="ECO:0000313" key="12">
    <source>
        <dbReference type="Proteomes" id="UP000007264"/>
    </source>
</evidence>
<dbReference type="STRING" id="574566.I0YPE3"/>
<comment type="pathway">
    <text evidence="1">Amino-acid biosynthesis; L-tryptophan biosynthesis; L-tryptophan from chorismate: step 1/5.</text>
</comment>
<protein>
    <recommendedName>
        <fullName evidence="4">anthranilate synthase</fullName>
        <ecNumber evidence="4">4.1.3.27</ecNumber>
    </recommendedName>
</protein>
<dbReference type="NCBIfam" id="TIGR00564">
    <property type="entry name" value="trpE_most"/>
    <property type="match status" value="1"/>
</dbReference>
<dbReference type="Proteomes" id="UP000007264">
    <property type="component" value="Unassembled WGS sequence"/>
</dbReference>